<protein>
    <submittedName>
        <fullName evidence="2">Uncharacterized protein</fullName>
    </submittedName>
</protein>
<dbReference type="EMBL" id="JAODUO010006305">
    <property type="protein sequence ID" value="KAK2139598.1"/>
    <property type="molecule type" value="Genomic_DNA"/>
</dbReference>
<reference evidence="2" key="1">
    <citation type="journal article" date="2023" name="Mol. Biol. Evol.">
        <title>Third-Generation Sequencing Reveals the Adaptive Role of the Epigenome in Three Deep-Sea Polychaetes.</title>
        <authorList>
            <person name="Perez M."/>
            <person name="Aroh O."/>
            <person name="Sun Y."/>
            <person name="Lan Y."/>
            <person name="Juniper S.K."/>
            <person name="Young C.R."/>
            <person name="Angers B."/>
            <person name="Qian P.Y."/>
        </authorList>
    </citation>
    <scope>NUCLEOTIDE SEQUENCE</scope>
    <source>
        <strain evidence="2">R07B-5</strain>
    </source>
</reference>
<dbReference type="AlphaFoldDB" id="A0AAD9J9U6"/>
<accession>A0AAD9J9U6</accession>
<name>A0AAD9J9U6_RIDPI</name>
<comment type="caution">
    <text evidence="2">The sequence shown here is derived from an EMBL/GenBank/DDBJ whole genome shotgun (WGS) entry which is preliminary data.</text>
</comment>
<evidence type="ECO:0000313" key="1">
    <source>
        <dbReference type="EMBL" id="KAK2139598.1"/>
    </source>
</evidence>
<evidence type="ECO:0000313" key="2">
    <source>
        <dbReference type="EMBL" id="KAK2149164.1"/>
    </source>
</evidence>
<dbReference type="EMBL" id="JAODUO010003030">
    <property type="protein sequence ID" value="KAK2149164.1"/>
    <property type="molecule type" value="Genomic_DNA"/>
</dbReference>
<evidence type="ECO:0000313" key="3">
    <source>
        <dbReference type="Proteomes" id="UP001209878"/>
    </source>
</evidence>
<gene>
    <name evidence="2" type="ORF">NP493_3045g00002</name>
    <name evidence="1" type="ORF">NP493_6314g00001</name>
</gene>
<sequence length="58" mass="6670">MTVLERLVLTYLKSPTPAWIHSSSPTEKTSALVIVLRWPCTLWCSMWRLRTDMDASCS</sequence>
<proteinExistence type="predicted"/>
<keyword evidence="3" id="KW-1185">Reference proteome</keyword>
<dbReference type="Proteomes" id="UP001209878">
    <property type="component" value="Unassembled WGS sequence"/>
</dbReference>
<organism evidence="2 3">
    <name type="scientific">Ridgeia piscesae</name>
    <name type="common">Tubeworm</name>
    <dbReference type="NCBI Taxonomy" id="27915"/>
    <lineage>
        <taxon>Eukaryota</taxon>
        <taxon>Metazoa</taxon>
        <taxon>Spiralia</taxon>
        <taxon>Lophotrochozoa</taxon>
        <taxon>Annelida</taxon>
        <taxon>Polychaeta</taxon>
        <taxon>Sedentaria</taxon>
        <taxon>Canalipalpata</taxon>
        <taxon>Sabellida</taxon>
        <taxon>Siboglinidae</taxon>
        <taxon>Ridgeia</taxon>
    </lineage>
</organism>